<dbReference type="EMBL" id="JAGTJR010000002">
    <property type="protein sequence ID" value="KAH7063530.1"/>
    <property type="molecule type" value="Genomic_DNA"/>
</dbReference>
<proteinExistence type="predicted"/>
<dbReference type="Proteomes" id="UP000774617">
    <property type="component" value="Unassembled WGS sequence"/>
</dbReference>
<feature type="region of interest" description="Disordered" evidence="1">
    <location>
        <begin position="1"/>
        <end position="54"/>
    </location>
</feature>
<name>A0ABQ8GSR2_9PEZI</name>
<accession>A0ABQ8GSR2</accession>
<evidence type="ECO:0000313" key="2">
    <source>
        <dbReference type="EMBL" id="KAH7063530.1"/>
    </source>
</evidence>
<protein>
    <submittedName>
        <fullName evidence="2">Uncharacterized protein</fullName>
    </submittedName>
</protein>
<comment type="caution">
    <text evidence="2">The sequence shown here is derived from an EMBL/GenBank/DDBJ whole genome shotgun (WGS) entry which is preliminary data.</text>
</comment>
<reference evidence="2 3" key="1">
    <citation type="journal article" date="2021" name="Nat. Commun.">
        <title>Genetic determinants of endophytism in the Arabidopsis root mycobiome.</title>
        <authorList>
            <person name="Mesny F."/>
            <person name="Miyauchi S."/>
            <person name="Thiergart T."/>
            <person name="Pickel B."/>
            <person name="Atanasova L."/>
            <person name="Karlsson M."/>
            <person name="Huettel B."/>
            <person name="Barry K.W."/>
            <person name="Haridas S."/>
            <person name="Chen C."/>
            <person name="Bauer D."/>
            <person name="Andreopoulos W."/>
            <person name="Pangilinan J."/>
            <person name="LaButti K."/>
            <person name="Riley R."/>
            <person name="Lipzen A."/>
            <person name="Clum A."/>
            <person name="Drula E."/>
            <person name="Henrissat B."/>
            <person name="Kohler A."/>
            <person name="Grigoriev I.V."/>
            <person name="Martin F.M."/>
            <person name="Hacquard S."/>
        </authorList>
    </citation>
    <scope>NUCLEOTIDE SEQUENCE [LARGE SCALE GENOMIC DNA]</scope>
    <source>
        <strain evidence="2 3">MPI-SDFR-AT-0080</strain>
    </source>
</reference>
<sequence>MSSSPLSEPPDLTSDTTISTSPSAIPRTPASASKQTPTQSTTTTAISFDPNSSTDRLLARTAGMRIDTPTPYPRLLLEPHITIRLPPTTSPTLTDRISTTLQTRHGSTLLLRHGPDASPTRTANRLAQRAHRLAHPITRRPHSPDAFLASIAQPPAHTTTALPPSFLATASRALTQAQAAQLLGNNHLPPLFVYGHWMFPAQLAGALGDANALRRWTQRMVPAALEGWNRYCVRGRAPTAALLPHGCTRLRYYVREVVEQRRVEGRLVLGVSAEQHARMDALLEVREREQGMMGSEADEGGAVWGKKEVVVGVRVAGAEREMKLRALVYVWEADALDLHIFKQDKVWTPELYVDWYCRARRERASVDGTVSLE</sequence>
<evidence type="ECO:0000256" key="1">
    <source>
        <dbReference type="SAM" id="MobiDB-lite"/>
    </source>
</evidence>
<evidence type="ECO:0000313" key="3">
    <source>
        <dbReference type="Proteomes" id="UP000774617"/>
    </source>
</evidence>
<dbReference type="Gene3D" id="3.10.490.10">
    <property type="entry name" value="Gamma-glutamyl cyclotransferase-like"/>
    <property type="match status" value="1"/>
</dbReference>
<gene>
    <name evidence="2" type="ORF">B0J12DRAFT_758997</name>
</gene>
<keyword evidence="3" id="KW-1185">Reference proteome</keyword>
<feature type="compositionally biased region" description="Low complexity" evidence="1">
    <location>
        <begin position="30"/>
        <end position="45"/>
    </location>
</feature>
<feature type="compositionally biased region" description="Polar residues" evidence="1">
    <location>
        <begin position="13"/>
        <end position="23"/>
    </location>
</feature>
<organism evidence="2 3">
    <name type="scientific">Macrophomina phaseolina</name>
    <dbReference type="NCBI Taxonomy" id="35725"/>
    <lineage>
        <taxon>Eukaryota</taxon>
        <taxon>Fungi</taxon>
        <taxon>Dikarya</taxon>
        <taxon>Ascomycota</taxon>
        <taxon>Pezizomycotina</taxon>
        <taxon>Dothideomycetes</taxon>
        <taxon>Dothideomycetes incertae sedis</taxon>
        <taxon>Botryosphaeriales</taxon>
        <taxon>Botryosphaeriaceae</taxon>
        <taxon>Macrophomina</taxon>
    </lineage>
</organism>